<dbReference type="Proteomes" id="UP000012589">
    <property type="component" value="Unassembled WGS sequence"/>
</dbReference>
<dbReference type="PANTHER" id="PTHR20857">
    <property type="entry name" value="THIAMINE-PHOSPHATE PYROPHOSPHORYLASE"/>
    <property type="match status" value="1"/>
</dbReference>
<dbReference type="CDD" id="cd00564">
    <property type="entry name" value="TMP_TenI"/>
    <property type="match status" value="1"/>
</dbReference>
<organism evidence="13 14">
    <name type="scientific">Eubacterium plexicaudatum ASF492</name>
    <dbReference type="NCBI Taxonomy" id="1235802"/>
    <lineage>
        <taxon>Bacteria</taxon>
        <taxon>Bacillati</taxon>
        <taxon>Bacillota</taxon>
        <taxon>Clostridia</taxon>
        <taxon>Eubacteriales</taxon>
        <taxon>Eubacteriaceae</taxon>
        <taxon>Eubacterium</taxon>
    </lineage>
</organism>
<keyword evidence="14" id="KW-1185">Reference proteome</keyword>
<evidence type="ECO:0000256" key="2">
    <source>
        <dbReference type="ARBA" id="ARBA00022679"/>
    </source>
</evidence>
<comment type="function">
    <text evidence="9">Condenses 4-methyl-5-(beta-hydroxyethyl)thiazole monophosphate (THZ-P) and 2-methyl-4-amino-5-hydroxymethyl pyrimidine pyrophosphate (HMP-PP) to form thiamine monophosphate (TMP).</text>
</comment>
<dbReference type="eggNOG" id="COG0352">
    <property type="taxonomic scope" value="Bacteria"/>
</dbReference>
<evidence type="ECO:0000256" key="1">
    <source>
        <dbReference type="ARBA" id="ARBA00005165"/>
    </source>
</evidence>
<name>N2AED4_9FIRM</name>
<feature type="binding site" evidence="9">
    <location>
        <begin position="137"/>
        <end position="139"/>
    </location>
    <ligand>
        <name>2-[(2R,5Z)-2-carboxy-4-methylthiazol-5(2H)-ylidene]ethyl phosphate</name>
        <dbReference type="ChEBI" id="CHEBI:62899"/>
    </ligand>
</feature>
<comment type="catalytic activity">
    <reaction evidence="8 9 10">
        <text>2-[(2R,5Z)-2-carboxy-4-methylthiazol-5(2H)-ylidene]ethyl phosphate + 4-amino-2-methyl-5-(diphosphooxymethyl)pyrimidine + 2 H(+) = thiamine phosphate + CO2 + diphosphate</text>
        <dbReference type="Rhea" id="RHEA:47844"/>
        <dbReference type="ChEBI" id="CHEBI:15378"/>
        <dbReference type="ChEBI" id="CHEBI:16526"/>
        <dbReference type="ChEBI" id="CHEBI:33019"/>
        <dbReference type="ChEBI" id="CHEBI:37575"/>
        <dbReference type="ChEBI" id="CHEBI:57841"/>
        <dbReference type="ChEBI" id="CHEBI:62899"/>
        <dbReference type="EC" id="2.5.1.3"/>
    </reaction>
</comment>
<dbReference type="GO" id="GO:0009229">
    <property type="term" value="P:thiamine diphosphate biosynthetic process"/>
    <property type="evidence" value="ECO:0007669"/>
    <property type="project" value="UniProtKB-UniRule"/>
</dbReference>
<proteinExistence type="inferred from homology"/>
<evidence type="ECO:0000256" key="9">
    <source>
        <dbReference type="HAMAP-Rule" id="MF_00097"/>
    </source>
</evidence>
<dbReference type="HAMAP" id="MF_00097">
    <property type="entry name" value="TMP_synthase"/>
    <property type="match status" value="1"/>
</dbReference>
<comment type="catalytic activity">
    <reaction evidence="7 9 10">
        <text>2-(2-carboxy-4-methylthiazol-5-yl)ethyl phosphate + 4-amino-2-methyl-5-(diphosphooxymethyl)pyrimidine + 2 H(+) = thiamine phosphate + CO2 + diphosphate</text>
        <dbReference type="Rhea" id="RHEA:47848"/>
        <dbReference type="ChEBI" id="CHEBI:15378"/>
        <dbReference type="ChEBI" id="CHEBI:16526"/>
        <dbReference type="ChEBI" id="CHEBI:33019"/>
        <dbReference type="ChEBI" id="CHEBI:37575"/>
        <dbReference type="ChEBI" id="CHEBI:57841"/>
        <dbReference type="ChEBI" id="CHEBI:62890"/>
        <dbReference type="EC" id="2.5.1.3"/>
    </reaction>
</comment>
<dbReference type="GO" id="GO:0005737">
    <property type="term" value="C:cytoplasm"/>
    <property type="evidence" value="ECO:0007669"/>
    <property type="project" value="TreeGrafter"/>
</dbReference>
<feature type="binding site" evidence="9">
    <location>
        <position position="167"/>
    </location>
    <ligand>
        <name>2-[(2R,5Z)-2-carboxy-4-methylthiazol-5(2H)-ylidene]ethyl phosphate</name>
        <dbReference type="ChEBI" id="CHEBI:62899"/>
    </ligand>
</feature>
<feature type="binding site" evidence="9">
    <location>
        <begin position="187"/>
        <end position="188"/>
    </location>
    <ligand>
        <name>2-[(2R,5Z)-2-carboxy-4-methylthiazol-5(2H)-ylidene]ethyl phosphate</name>
        <dbReference type="ChEBI" id="CHEBI:62899"/>
    </ligand>
</feature>
<evidence type="ECO:0000256" key="8">
    <source>
        <dbReference type="ARBA" id="ARBA00047883"/>
    </source>
</evidence>
<comment type="caution">
    <text evidence="13">The sequence shown here is derived from an EMBL/GenBank/DDBJ whole genome shotgun (WGS) entry which is preliminary data.</text>
</comment>
<evidence type="ECO:0000313" key="13">
    <source>
        <dbReference type="EMBL" id="EMZ22774.1"/>
    </source>
</evidence>
<dbReference type="HOGENOM" id="CLU_018272_3_2_9"/>
<feature type="binding site" evidence="9">
    <location>
        <position position="92"/>
    </location>
    <ligand>
        <name>Mg(2+)</name>
        <dbReference type="ChEBI" id="CHEBI:18420"/>
    </ligand>
</feature>
<dbReference type="PATRIC" id="fig|1235802.3.peg.4034"/>
<evidence type="ECO:0000256" key="3">
    <source>
        <dbReference type="ARBA" id="ARBA00022723"/>
    </source>
</evidence>
<dbReference type="Gene3D" id="3.20.20.70">
    <property type="entry name" value="Aldolase class I"/>
    <property type="match status" value="1"/>
</dbReference>
<comment type="catalytic activity">
    <reaction evidence="6 9 10">
        <text>4-methyl-5-(2-phosphooxyethyl)-thiazole + 4-amino-2-methyl-5-(diphosphooxymethyl)pyrimidine + H(+) = thiamine phosphate + diphosphate</text>
        <dbReference type="Rhea" id="RHEA:22328"/>
        <dbReference type="ChEBI" id="CHEBI:15378"/>
        <dbReference type="ChEBI" id="CHEBI:33019"/>
        <dbReference type="ChEBI" id="CHEBI:37575"/>
        <dbReference type="ChEBI" id="CHEBI:57841"/>
        <dbReference type="ChEBI" id="CHEBI:58296"/>
        <dbReference type="EC" id="2.5.1.3"/>
    </reaction>
</comment>
<feature type="binding site" evidence="9">
    <location>
        <position position="140"/>
    </location>
    <ligand>
        <name>4-amino-2-methyl-5-(diphosphooxymethyl)pyrimidine</name>
        <dbReference type="ChEBI" id="CHEBI:57841"/>
    </ligand>
</feature>
<dbReference type="OrthoDB" id="9812206at2"/>
<dbReference type="GO" id="GO:0004789">
    <property type="term" value="F:thiamine-phosphate diphosphorylase activity"/>
    <property type="evidence" value="ECO:0007669"/>
    <property type="project" value="UniProtKB-UniRule"/>
</dbReference>
<protein>
    <recommendedName>
        <fullName evidence="9">Thiamine-phosphate synthase</fullName>
        <shortName evidence="9">TP synthase</shortName>
        <shortName evidence="9">TPS</shortName>
        <ecNumber evidence="9">2.5.1.3</ecNumber>
    </recommendedName>
    <alternativeName>
        <fullName evidence="9">Thiamine-phosphate pyrophosphorylase</fullName>
        <shortName evidence="9">TMP pyrophosphorylase</shortName>
        <shortName evidence="9">TMP-PPase</shortName>
    </alternativeName>
</protein>
<evidence type="ECO:0000313" key="14">
    <source>
        <dbReference type="Proteomes" id="UP000012589"/>
    </source>
</evidence>
<dbReference type="EC" id="2.5.1.3" evidence="9"/>
<comment type="similarity">
    <text evidence="9 10">Belongs to the thiamine-phosphate synthase family.</text>
</comment>
<evidence type="ECO:0000259" key="12">
    <source>
        <dbReference type="Pfam" id="PF02581"/>
    </source>
</evidence>
<evidence type="ECO:0000256" key="10">
    <source>
        <dbReference type="RuleBase" id="RU003826"/>
    </source>
</evidence>
<dbReference type="InterPro" id="IPR013785">
    <property type="entry name" value="Aldolase_TIM"/>
</dbReference>
<accession>N2AED4</accession>
<keyword evidence="4 9" id="KW-0460">Magnesium</keyword>
<dbReference type="GO" id="GO:0000287">
    <property type="term" value="F:magnesium ion binding"/>
    <property type="evidence" value="ECO:0007669"/>
    <property type="project" value="UniProtKB-UniRule"/>
</dbReference>
<dbReference type="InterPro" id="IPR036206">
    <property type="entry name" value="ThiamineP_synth_sf"/>
</dbReference>
<comment type="pathway">
    <text evidence="1 9 11">Cofactor biosynthesis; thiamine diphosphate biosynthesis; thiamine phosphate from 4-amino-2-methyl-5-diphosphomethylpyrimidine and 4-methyl-5-(2-phosphoethyl)-thiazole: step 1/1.</text>
</comment>
<keyword evidence="2 9" id="KW-0808">Transferase</keyword>
<keyword evidence="3 9" id="KW-0479">Metal-binding</keyword>
<evidence type="ECO:0000256" key="5">
    <source>
        <dbReference type="ARBA" id="ARBA00022977"/>
    </source>
</evidence>
<feature type="binding site" evidence="9">
    <location>
        <begin position="40"/>
        <end position="44"/>
    </location>
    <ligand>
        <name>4-amino-2-methyl-5-(diphosphooxymethyl)pyrimidine</name>
        <dbReference type="ChEBI" id="CHEBI:57841"/>
    </ligand>
</feature>
<dbReference type="NCBIfam" id="TIGR00693">
    <property type="entry name" value="thiE"/>
    <property type="match status" value="1"/>
</dbReference>
<dbReference type="SUPFAM" id="SSF51391">
    <property type="entry name" value="Thiamin phosphate synthase"/>
    <property type="match status" value="1"/>
</dbReference>
<comment type="cofactor">
    <cofactor evidence="9">
        <name>Mg(2+)</name>
        <dbReference type="ChEBI" id="CHEBI:18420"/>
    </cofactor>
    <text evidence="9">Binds 1 Mg(2+) ion per subunit.</text>
</comment>
<evidence type="ECO:0000256" key="7">
    <source>
        <dbReference type="ARBA" id="ARBA00047851"/>
    </source>
</evidence>
<evidence type="ECO:0000256" key="11">
    <source>
        <dbReference type="RuleBase" id="RU004253"/>
    </source>
</evidence>
<gene>
    <name evidence="9" type="primary">thiE</name>
    <name evidence="13" type="ORF">C823_03819</name>
</gene>
<feature type="binding site" evidence="9">
    <location>
        <position position="111"/>
    </location>
    <ligand>
        <name>4-amino-2-methyl-5-(diphosphooxymethyl)pyrimidine</name>
        <dbReference type="ChEBI" id="CHEBI:57841"/>
    </ligand>
</feature>
<dbReference type="Pfam" id="PF02581">
    <property type="entry name" value="TMP-TENI"/>
    <property type="match status" value="1"/>
</dbReference>
<dbReference type="InterPro" id="IPR022998">
    <property type="entry name" value="ThiamineP_synth_TenI"/>
</dbReference>
<sequence>MNGRKKELLLYAVTDRSWLCGRSLYEQVEEALQGGVTMVQLREKKMSGQAFLSEAEQMKELCAGYRTPLIINDEVEIARAVDADGVHVGQKDTQVRIARAMLGPDKIIGASARTVEQARIACAQGADYLGVGAVFPTGTKQDAEVISYERLTEVCKAVSVPVVAIGGITKDNMDSLFGSGISGIAVVSAIFAQPDIRGAANLLKQKLLHMEQRKGR</sequence>
<feature type="binding site" evidence="9">
    <location>
        <position position="72"/>
    </location>
    <ligand>
        <name>4-amino-2-methyl-5-(diphosphooxymethyl)pyrimidine</name>
        <dbReference type="ChEBI" id="CHEBI:57841"/>
    </ligand>
</feature>
<dbReference type="AlphaFoldDB" id="N2AED4"/>
<evidence type="ECO:0000256" key="6">
    <source>
        <dbReference type="ARBA" id="ARBA00047334"/>
    </source>
</evidence>
<dbReference type="UniPathway" id="UPA00060">
    <property type="reaction ID" value="UER00141"/>
</dbReference>
<feature type="domain" description="Thiamine phosphate synthase/TenI" evidence="12">
    <location>
        <begin position="10"/>
        <end position="190"/>
    </location>
</feature>
<keyword evidence="5 9" id="KW-0784">Thiamine biosynthesis</keyword>
<dbReference type="STRING" id="1235802.C823_03819"/>
<dbReference type="PANTHER" id="PTHR20857:SF15">
    <property type="entry name" value="THIAMINE-PHOSPHATE SYNTHASE"/>
    <property type="match status" value="1"/>
</dbReference>
<dbReference type="FunFam" id="3.20.20.70:FF:000096">
    <property type="entry name" value="Thiamine-phosphate synthase"/>
    <property type="match status" value="1"/>
</dbReference>
<dbReference type="InterPro" id="IPR034291">
    <property type="entry name" value="TMP_synthase"/>
</dbReference>
<reference evidence="13 14" key="1">
    <citation type="journal article" date="2014" name="Genome Announc.">
        <title>Draft genome sequences of the altered schaedler flora, a defined bacterial community from gnotobiotic mice.</title>
        <authorList>
            <person name="Wannemuehler M.J."/>
            <person name="Overstreet A.M."/>
            <person name="Ward D.V."/>
            <person name="Phillips G.J."/>
        </authorList>
    </citation>
    <scope>NUCLEOTIDE SEQUENCE [LARGE SCALE GENOMIC DNA]</scope>
    <source>
        <strain evidence="13 14">ASF492</strain>
    </source>
</reference>
<dbReference type="GO" id="GO:0009228">
    <property type="term" value="P:thiamine biosynthetic process"/>
    <property type="evidence" value="ECO:0007669"/>
    <property type="project" value="UniProtKB-KW"/>
</dbReference>
<feature type="binding site" evidence="9">
    <location>
        <position position="73"/>
    </location>
    <ligand>
        <name>Mg(2+)</name>
        <dbReference type="ChEBI" id="CHEBI:18420"/>
    </ligand>
</feature>
<evidence type="ECO:0000256" key="4">
    <source>
        <dbReference type="ARBA" id="ARBA00022842"/>
    </source>
</evidence>
<dbReference type="EMBL" id="AQFT01000117">
    <property type="protein sequence ID" value="EMZ22774.1"/>
    <property type="molecule type" value="Genomic_DNA"/>
</dbReference>